<keyword evidence="11" id="KW-1185">Reference proteome</keyword>
<comment type="subcellular location">
    <subcellularLocation>
        <location evidence="1">Membrane</location>
        <topology evidence="1">Multi-pass membrane protein</topology>
    </subcellularLocation>
</comment>
<keyword evidence="6 8" id="KW-0472">Membrane</keyword>
<keyword evidence="2" id="KW-0813">Transport</keyword>
<dbReference type="InterPro" id="IPR050524">
    <property type="entry name" value="APC_YAT"/>
</dbReference>
<feature type="transmembrane region" description="Helical" evidence="8">
    <location>
        <begin position="665"/>
        <end position="683"/>
    </location>
</feature>
<evidence type="ECO:0000313" key="11">
    <source>
        <dbReference type="Proteomes" id="UP000284842"/>
    </source>
</evidence>
<feature type="compositionally biased region" description="Acidic residues" evidence="7">
    <location>
        <begin position="121"/>
        <end position="131"/>
    </location>
</feature>
<dbReference type="EMBL" id="NHTK01006072">
    <property type="protein sequence ID" value="PPQ65161.1"/>
    <property type="molecule type" value="Genomic_DNA"/>
</dbReference>
<keyword evidence="3 8" id="KW-0812">Transmembrane</keyword>
<dbReference type="FunFam" id="1.20.1740.10:FF:000006">
    <property type="entry name" value="General amino acid permease"/>
    <property type="match status" value="1"/>
</dbReference>
<accession>A0A409VFZ2</accession>
<feature type="transmembrane region" description="Helical" evidence="8">
    <location>
        <begin position="581"/>
        <end position="601"/>
    </location>
</feature>
<reference evidence="10 11" key="1">
    <citation type="journal article" date="2018" name="Evol. Lett.">
        <title>Horizontal gene cluster transfer increased hallucinogenic mushroom diversity.</title>
        <authorList>
            <person name="Reynolds H.T."/>
            <person name="Vijayakumar V."/>
            <person name="Gluck-Thaler E."/>
            <person name="Korotkin H.B."/>
            <person name="Matheny P.B."/>
            <person name="Slot J.C."/>
        </authorList>
    </citation>
    <scope>NUCLEOTIDE SEQUENCE [LARGE SCALE GENOMIC DNA]</scope>
    <source>
        <strain evidence="10 11">2629</strain>
    </source>
</reference>
<feature type="transmembrane region" description="Helical" evidence="8">
    <location>
        <begin position="554"/>
        <end position="575"/>
    </location>
</feature>
<evidence type="ECO:0000256" key="3">
    <source>
        <dbReference type="ARBA" id="ARBA00022692"/>
    </source>
</evidence>
<dbReference type="PANTHER" id="PTHR43341">
    <property type="entry name" value="AMINO ACID PERMEASE"/>
    <property type="match status" value="1"/>
</dbReference>
<feature type="transmembrane region" description="Helical" evidence="8">
    <location>
        <begin position="925"/>
        <end position="944"/>
    </location>
</feature>
<dbReference type="Proteomes" id="UP000284842">
    <property type="component" value="Unassembled WGS sequence"/>
</dbReference>
<evidence type="ECO:0000256" key="5">
    <source>
        <dbReference type="ARBA" id="ARBA00022989"/>
    </source>
</evidence>
<sequence length="1065" mass="116987">MAKLPPVSVFEAAAKKLVWVHAKEGDLKDWTPRLIRQKLEEDHGLEEGALDEPEYKSAIKNAAKEAAEEYKSSPSVADEIDAGSSNSAPNTPQLGKKRKSTGASNGKKSGKAKGKQKVVQSDEEEEEEEDQPSAKKKRKISGSKSKKVVASDGENDSDGPSTPEPVKRPTKSKSNKQFKSSEHVATSDIEQDEPSPTKKPASPAKTKPQKSSSKVPVSKPKPSPKKAPPKAAKSSKVVESDSEEQAAKSESELSVLFDDPPPKKKKKPVEKDAKSTKSRAPKGSKAPALSKDEDTIKKLKAMVVACGTRRVWSKVFQGLDTPQQQIKKLREILAELGMTGRLSLEKAKAIKMKRELAQELEDVQEFEKKIVGRGSRSSADAKSEQDGDSDEEDVPVKRRSQSDSIFHSNEFLMADQDDKWMTGNGSEIWSRLTLKDSFVSDVSAVTRSMIAQSKTNYAGYGLPGSAEARGIVIHAIDLIERVGLCFPNQLFAPSKTPVFSYTVVMSIHREKDDDSVEKGNQEQHISPLKQGSQDFHFDVHDFDRVQRRLKQRHVQMIAIAGTIGTGLFLGSGHALQAAGPLGALIAYALVGTVAYSSLCAVGEMTTWAPISGTFPHFAARWVDPALGFAAGWNYFYTNAISTPVEITAAVILISFWDTDTEKSHLAAYTITLCVLVCAINIFGVRCDNVAIALLTGYCVPAEFIFACIKLCLIIGLLIAGLVIDLGGGPNHDRIGFRFWKHPGAVAGLGLKPNHIGLDRFLAILSVLVQAAFSFQGMELVVIAASETENPRRNITKAVGRVFYRIFIFYILGILMIGMLVAYTDPDLLRDTGTAAQSPFVIAIERAGIKVLPHIINACVFTSAFSAGNSFLFCASRVLYGLALRGQAPKFLRYCTKNGLPLAAVLATSCFTLLSFMGISSGSNTVFNWFVNLSTTGGFTSWFIMNVTYIRFRKGLLAQGYDPKSNAYHNRLQPYISYWGAGWTMFFILVNGFQVFFDFNASGFFTAYINIPFFFILYFGYKFIKRTKFWKPLEMDFVTGIPTVEETEMPENPPKNLGEKIFNIIF</sequence>
<evidence type="ECO:0000256" key="2">
    <source>
        <dbReference type="ARBA" id="ARBA00022448"/>
    </source>
</evidence>
<proteinExistence type="predicted"/>
<dbReference type="InterPro" id="IPR004841">
    <property type="entry name" value="AA-permease/SLC12A_dom"/>
</dbReference>
<comment type="caution">
    <text evidence="10">The sequence shown here is derived from an EMBL/GenBank/DDBJ whole genome shotgun (WGS) entry which is preliminary data.</text>
</comment>
<evidence type="ECO:0000259" key="9">
    <source>
        <dbReference type="Pfam" id="PF00324"/>
    </source>
</evidence>
<feature type="transmembrane region" description="Helical" evidence="8">
    <location>
        <begin position="899"/>
        <end position="919"/>
    </location>
</feature>
<dbReference type="PROSITE" id="PS00218">
    <property type="entry name" value="AMINO_ACID_PERMEASE_1"/>
    <property type="match status" value="1"/>
</dbReference>
<organism evidence="10 11">
    <name type="scientific">Panaeolus cyanescens</name>
    <dbReference type="NCBI Taxonomy" id="181874"/>
    <lineage>
        <taxon>Eukaryota</taxon>
        <taxon>Fungi</taxon>
        <taxon>Dikarya</taxon>
        <taxon>Basidiomycota</taxon>
        <taxon>Agaricomycotina</taxon>
        <taxon>Agaricomycetes</taxon>
        <taxon>Agaricomycetidae</taxon>
        <taxon>Agaricales</taxon>
        <taxon>Agaricineae</taxon>
        <taxon>Galeropsidaceae</taxon>
        <taxon>Panaeolus</taxon>
    </lineage>
</organism>
<dbReference type="STRING" id="181874.A0A409VFZ2"/>
<feature type="transmembrane region" description="Helical" evidence="8">
    <location>
        <begin position="801"/>
        <end position="822"/>
    </location>
</feature>
<dbReference type="InterPro" id="IPR004840">
    <property type="entry name" value="Amino_acid_permease_CS"/>
</dbReference>
<protein>
    <recommendedName>
        <fullName evidence="9">Amino acid permease/ SLC12A domain-containing protein</fullName>
    </recommendedName>
</protein>
<evidence type="ECO:0000256" key="6">
    <source>
        <dbReference type="ARBA" id="ARBA00023136"/>
    </source>
</evidence>
<dbReference type="AlphaFoldDB" id="A0A409VFZ2"/>
<gene>
    <name evidence="10" type="ORF">CVT24_011024</name>
</gene>
<dbReference type="Gene3D" id="1.20.1740.10">
    <property type="entry name" value="Amino acid/polyamine transporter I"/>
    <property type="match status" value="1"/>
</dbReference>
<dbReference type="InParanoid" id="A0A409VFZ2"/>
<dbReference type="OrthoDB" id="10062876at2759"/>
<evidence type="ECO:0000256" key="1">
    <source>
        <dbReference type="ARBA" id="ARBA00004141"/>
    </source>
</evidence>
<feature type="transmembrane region" description="Helical" evidence="8">
    <location>
        <begin position="974"/>
        <end position="996"/>
    </location>
</feature>
<feature type="domain" description="Amino acid permease/ SLC12A" evidence="9">
    <location>
        <begin position="553"/>
        <end position="1028"/>
    </location>
</feature>
<dbReference type="PANTHER" id="PTHR43341:SF4">
    <property type="entry name" value="ARGININE PERMEASE CAN1-RELATED"/>
    <property type="match status" value="1"/>
</dbReference>
<dbReference type="GO" id="GO:0015171">
    <property type="term" value="F:amino acid transmembrane transporter activity"/>
    <property type="evidence" value="ECO:0007669"/>
    <property type="project" value="TreeGrafter"/>
</dbReference>
<feature type="region of interest" description="Disordered" evidence="7">
    <location>
        <begin position="371"/>
        <end position="400"/>
    </location>
</feature>
<feature type="transmembrane region" description="Helical" evidence="8">
    <location>
        <begin position="703"/>
        <end position="723"/>
    </location>
</feature>
<evidence type="ECO:0000313" key="10">
    <source>
        <dbReference type="EMBL" id="PPQ65161.1"/>
    </source>
</evidence>
<dbReference type="GO" id="GO:0016020">
    <property type="term" value="C:membrane"/>
    <property type="evidence" value="ECO:0007669"/>
    <property type="project" value="UniProtKB-SubCell"/>
</dbReference>
<dbReference type="Pfam" id="PF00324">
    <property type="entry name" value="AA_permease"/>
    <property type="match status" value="1"/>
</dbReference>
<evidence type="ECO:0000256" key="7">
    <source>
        <dbReference type="SAM" id="MobiDB-lite"/>
    </source>
</evidence>
<evidence type="ECO:0000256" key="4">
    <source>
        <dbReference type="ARBA" id="ARBA00022970"/>
    </source>
</evidence>
<keyword evidence="4" id="KW-0029">Amino-acid transport</keyword>
<feature type="transmembrane region" description="Helical" evidence="8">
    <location>
        <begin position="854"/>
        <end position="879"/>
    </location>
</feature>
<name>A0A409VFZ2_9AGAR</name>
<evidence type="ECO:0000256" key="8">
    <source>
        <dbReference type="SAM" id="Phobius"/>
    </source>
</evidence>
<feature type="region of interest" description="Disordered" evidence="7">
    <location>
        <begin position="64"/>
        <end position="296"/>
    </location>
</feature>
<feature type="compositionally biased region" description="Low complexity" evidence="7">
    <location>
        <begin position="198"/>
        <end position="220"/>
    </location>
</feature>
<feature type="compositionally biased region" description="Polar residues" evidence="7">
    <location>
        <begin position="83"/>
        <end position="93"/>
    </location>
</feature>
<keyword evidence="5 8" id="KW-1133">Transmembrane helix</keyword>
<feature type="compositionally biased region" description="Basic residues" evidence="7">
    <location>
        <begin position="134"/>
        <end position="147"/>
    </location>
</feature>
<feature type="transmembrane region" description="Helical" evidence="8">
    <location>
        <begin position="1002"/>
        <end position="1020"/>
    </location>
</feature>